<dbReference type="CDD" id="cd09272">
    <property type="entry name" value="RNase_HI_RT_Ty1"/>
    <property type="match status" value="1"/>
</dbReference>
<evidence type="ECO:0000259" key="3">
    <source>
        <dbReference type="PROSITE" id="PS50994"/>
    </source>
</evidence>
<dbReference type="InterPro" id="IPR025724">
    <property type="entry name" value="GAG-pre-integrase_dom"/>
</dbReference>
<dbReference type="Pfam" id="PF14223">
    <property type="entry name" value="Retrotran_gag_2"/>
    <property type="match status" value="1"/>
</dbReference>
<dbReference type="Pfam" id="PF13976">
    <property type="entry name" value="gag_pre-integrs"/>
    <property type="match status" value="1"/>
</dbReference>
<dbReference type="InterPro" id="IPR013103">
    <property type="entry name" value="RVT_2"/>
</dbReference>
<dbReference type="GO" id="GO:0003723">
    <property type="term" value="F:RNA binding"/>
    <property type="evidence" value="ECO:0007669"/>
    <property type="project" value="UniProtKB-KW"/>
</dbReference>
<dbReference type="EMBL" id="FUEG01000006">
    <property type="protein sequence ID" value="SJL05738.1"/>
    <property type="molecule type" value="Genomic_DNA"/>
</dbReference>
<dbReference type="InterPro" id="IPR057670">
    <property type="entry name" value="SH3_retrovirus"/>
</dbReference>
<dbReference type="OMA" id="HESKEYT"/>
<dbReference type="InterPro" id="IPR012337">
    <property type="entry name" value="RNaseH-like_sf"/>
</dbReference>
<dbReference type="InterPro" id="IPR036397">
    <property type="entry name" value="RNaseH_sf"/>
</dbReference>
<dbReference type="OrthoDB" id="7691805at2759"/>
<reference evidence="5" key="1">
    <citation type="journal article" date="2017" name="Nat. Ecol. Evol.">
        <title>Genome expansion and lineage-specific genetic innovations in the forest pathogenic fungi Armillaria.</title>
        <authorList>
            <person name="Sipos G."/>
            <person name="Prasanna A.N."/>
            <person name="Walter M.C."/>
            <person name="O'Connor E."/>
            <person name="Balint B."/>
            <person name="Krizsan K."/>
            <person name="Kiss B."/>
            <person name="Hess J."/>
            <person name="Varga T."/>
            <person name="Slot J."/>
            <person name="Riley R."/>
            <person name="Boka B."/>
            <person name="Rigling D."/>
            <person name="Barry K."/>
            <person name="Lee J."/>
            <person name="Mihaltcheva S."/>
            <person name="LaButti K."/>
            <person name="Lipzen A."/>
            <person name="Waldron R."/>
            <person name="Moloney N.M."/>
            <person name="Sperisen C."/>
            <person name="Kredics L."/>
            <person name="Vagvoelgyi C."/>
            <person name="Patrignani A."/>
            <person name="Fitzpatrick D."/>
            <person name="Nagy I."/>
            <person name="Doyle S."/>
            <person name="Anderson J.B."/>
            <person name="Grigoriev I.V."/>
            <person name="Gueldener U."/>
            <person name="Muensterkoetter M."/>
            <person name="Nagy L.G."/>
        </authorList>
    </citation>
    <scope>NUCLEOTIDE SEQUENCE [LARGE SCALE GENOMIC DNA]</scope>
    <source>
        <strain evidence="5">C18/9</strain>
    </source>
</reference>
<evidence type="ECO:0000313" key="5">
    <source>
        <dbReference type="Proteomes" id="UP000219338"/>
    </source>
</evidence>
<evidence type="ECO:0000256" key="1">
    <source>
        <dbReference type="ARBA" id="ARBA00022884"/>
    </source>
</evidence>
<dbReference type="PROSITE" id="PS50994">
    <property type="entry name" value="INTEGRASE"/>
    <property type="match status" value="1"/>
</dbReference>
<dbReference type="Pfam" id="PF22936">
    <property type="entry name" value="Pol_BBD"/>
    <property type="match status" value="1"/>
</dbReference>
<dbReference type="Pfam" id="PF07727">
    <property type="entry name" value="RVT_2"/>
    <property type="match status" value="1"/>
</dbReference>
<dbReference type="PANTHER" id="PTHR11439">
    <property type="entry name" value="GAG-POL-RELATED RETROTRANSPOSON"/>
    <property type="match status" value="1"/>
</dbReference>
<dbReference type="Pfam" id="PF25597">
    <property type="entry name" value="SH3_retrovirus"/>
    <property type="match status" value="1"/>
</dbReference>
<dbReference type="Gene3D" id="3.30.420.10">
    <property type="entry name" value="Ribonuclease H-like superfamily/Ribonuclease H"/>
    <property type="match status" value="1"/>
</dbReference>
<dbReference type="InterPro" id="IPR001584">
    <property type="entry name" value="Integrase_cat-core"/>
</dbReference>
<keyword evidence="5" id="KW-1185">Reference proteome</keyword>
<dbReference type="Proteomes" id="UP000219338">
    <property type="component" value="Unassembled WGS sequence"/>
</dbReference>
<dbReference type="InterPro" id="IPR054722">
    <property type="entry name" value="PolX-like_BBD"/>
</dbReference>
<evidence type="ECO:0000313" key="4">
    <source>
        <dbReference type="EMBL" id="SJL05738.1"/>
    </source>
</evidence>
<dbReference type="STRING" id="47428.A0A284RAI9"/>
<feature type="region of interest" description="Disordered" evidence="2">
    <location>
        <begin position="242"/>
        <end position="261"/>
    </location>
</feature>
<sequence length="1453" mass="161613">MTTITHQVNPIKLEDDEKFNGENWATFEMAMRTEGNTRGLVNYWENKVAIPGNTLAPLPATPINSLSPNLLEYAQRESVALASIIRNVKDVFGVGIDPNKPSHVAWDILTTQYGAYSDLIRNRREKTLKAVKYQEGEKVSGDGGYIERMRKLRKEANDAGAGINDQSFKTTLLDSFPESWDSVVSTLYAEKNLTAVIARLIAHGERVVGRNSINNPSSTQESTVQALQASIQALTLQVQSLSSKRTMTPRSDKSHPANDNCKGLGHTLDECWKLGGGRQGQYPPWWKGKRDAPLPSANLAVSDASSSEAGSVYTNVTALAAHVNDETLRRIEGILEAEESALMVNNASPVDTSLLYGDSGASTHFIQNRDCFFHYMPLGETSGTSSKAGASLNIQGIGTVALKSSVLGVQNVFTLSKALHCPDVSANLISISRLDKEGWFVTFGGSQATFVDQKGVPQFTATLVNDLYAINGSLLRSEEYTALAARSLEAAVPMETWHMRFAHLGIDRISEMQKRTMVDGLNIAKTEAAGGRCEPCILGNQKRRPFDADVVPETVALARVMVDIWGPARVRSIGGAKYALVFADDATSRRTPYYISDRRAETTLEALNQFTVMAERQTGKKLKKIRCDNEFRNELWETWGIEKGVIFEFTAPYSSAANGMAERMLGIVFGTVRILLLEARMSDGWWAEACDYAIKAGNLLPSSRHPGKVPEEEWTGKRQTVGHLRVWGSPCYAKIPAAKGHSKLAPRGQKGRFVGLAGHGSYRILLDDVPGNKVIISRDVIFEELTPTRTVSSREGEIAYGDLVEPLNETIENPPQPPIDPPSPDRSEPTQLPTVPTIPAQAPPIQHRVIPPPPRRSSHIPKPTKALHESKEYTRRKESAKQQGKDWANDNLVPLLPEEDDIEDIVALKASEISNIVDRHDLWVPDDYHEAMTKARIWKPAMDAEIRRMEERDVWRVVPKEPWMQVIDTRWTFDKKLDGDTAELIKRRARLVVKGFTQIKGLHYYDSFAAVVRYESLRMFFAIVAAHALKFWLIDFVGAYLNAEPQGENYVSLPQGYEDVVTRDYPKGEYVLLMMRAMYRTMDAGNAWFHELNDTLVAQGHKQSRADPCVRLLKNGSERTYTCTYTDDVSGASTSEEEGQRVREEIGSVYEIKDLGKHNSVLGMTVEFDEEAGTISLHQKNLILKTLENFGMADCKPKATPLPVGSLMNLETQPQPIPNADREFMADKDYRGVLGSLNHIANGTRPDIAFATNYLQRYASDARPIHWNRAMHVLAYLKGTIEYRITYHRGNPDDDGLTPIGYVDSSHGDDRTTGKSTMGYVFTMAGGPVAWSSRSQKRVALSTSEAEYVATVHGGRQSLWMGSFLDEIELPKDRPYPLNCDNNSAIGLTQNTKGHGKSKHFAMDYHWIRDSVQLGELDVRYIASEDNLADLFTKSVPKPRATELLKRMGITGM</sequence>
<proteinExistence type="predicted"/>
<gene>
    <name evidence="4" type="ORF">ARMOST_09074</name>
</gene>
<accession>A0A284RAI9</accession>
<dbReference type="GO" id="GO:0005634">
    <property type="term" value="C:nucleus"/>
    <property type="evidence" value="ECO:0007669"/>
    <property type="project" value="UniProtKB-ARBA"/>
</dbReference>
<feature type="region of interest" description="Disordered" evidence="2">
    <location>
        <begin position="808"/>
        <end position="889"/>
    </location>
</feature>
<feature type="compositionally biased region" description="Basic and acidic residues" evidence="2">
    <location>
        <begin position="866"/>
        <end position="888"/>
    </location>
</feature>
<dbReference type="PANTHER" id="PTHR11439:SF463">
    <property type="entry name" value="REVERSE TRANSCRIPTASE TY1_COPIA-TYPE DOMAIN-CONTAINING PROTEIN"/>
    <property type="match status" value="1"/>
</dbReference>
<name>A0A284RAI9_ARMOS</name>
<evidence type="ECO:0000256" key="2">
    <source>
        <dbReference type="SAM" id="MobiDB-lite"/>
    </source>
</evidence>
<organism evidence="4 5">
    <name type="scientific">Armillaria ostoyae</name>
    <name type="common">Armillaria root rot fungus</name>
    <dbReference type="NCBI Taxonomy" id="47428"/>
    <lineage>
        <taxon>Eukaryota</taxon>
        <taxon>Fungi</taxon>
        <taxon>Dikarya</taxon>
        <taxon>Basidiomycota</taxon>
        <taxon>Agaricomycotina</taxon>
        <taxon>Agaricomycetes</taxon>
        <taxon>Agaricomycetidae</taxon>
        <taxon>Agaricales</taxon>
        <taxon>Marasmiineae</taxon>
        <taxon>Physalacriaceae</taxon>
        <taxon>Armillaria</taxon>
    </lineage>
</organism>
<dbReference type="GO" id="GO:0015074">
    <property type="term" value="P:DNA integration"/>
    <property type="evidence" value="ECO:0007669"/>
    <property type="project" value="InterPro"/>
</dbReference>
<feature type="domain" description="Integrase catalytic" evidence="3">
    <location>
        <begin position="548"/>
        <end position="718"/>
    </location>
</feature>
<protein>
    <recommendedName>
        <fullName evidence="3">Integrase catalytic domain-containing protein</fullName>
    </recommendedName>
</protein>
<keyword evidence="1" id="KW-0694">RNA-binding</keyword>
<dbReference type="SUPFAM" id="SSF53098">
    <property type="entry name" value="Ribonuclease H-like"/>
    <property type="match status" value="1"/>
</dbReference>